<dbReference type="InterPro" id="IPR050295">
    <property type="entry name" value="Plant_2OG-oxidoreductases"/>
</dbReference>
<keyword evidence="7" id="KW-0223">Dioxygenase</keyword>
<dbReference type="AlphaFoldDB" id="A0A164Z7D2"/>
<dbReference type="OrthoDB" id="288590at2759"/>
<dbReference type="SUPFAM" id="SSF51197">
    <property type="entry name" value="Clavaminate synthase-like"/>
    <property type="match status" value="1"/>
</dbReference>
<dbReference type="GO" id="GO:2000022">
    <property type="term" value="P:regulation of jasmonic acid mediated signaling pathway"/>
    <property type="evidence" value="ECO:0007669"/>
    <property type="project" value="UniProtKB-ARBA"/>
</dbReference>
<sequence>MSCLQSWPEPIVRVQSLSDSGIQIIPDRYVKKPTDRPSLSLTAPMAANHTNIPVIDLRNLFSEEPALRAATVAAVGKACKEWGFFQAVNHGVSHRLMADTREAWRSFFHLPVEEKLAYANTPTTYEGYGSRLGVEKGAILDWSDYFFLHYLPTNLRDLNKWPKFPTSCCELVEEYNSELAKLAEKLMKVLSANLGLQENQLQQALGGEEVGASLRVNFYPKCPQPDLTLGLSPHSDPGALTLLLADNNVSGLQVRKGENWITVKPVPNAIIVNVGDQVQVVSNGNYKSVEHRVIVNSAAERVSLAFFYNPKGDKLIQPIKELVTENSPLYLPMTFNEYRTYIRTRGPSGKSQVDSLKSPR</sequence>
<reference evidence="14" key="2">
    <citation type="submission" date="2022-03" db="EMBL/GenBank/DDBJ databases">
        <title>Draft title - Genomic analysis of global carrot germplasm unveils the trajectory of domestication and the origin of high carotenoid orange carrot.</title>
        <authorList>
            <person name="Iorizzo M."/>
            <person name="Ellison S."/>
            <person name="Senalik D."/>
            <person name="Macko-Podgorni A."/>
            <person name="Grzebelus D."/>
            <person name="Bostan H."/>
            <person name="Rolling W."/>
            <person name="Curaba J."/>
            <person name="Simon P."/>
        </authorList>
    </citation>
    <scope>NUCLEOTIDE SEQUENCE</scope>
    <source>
        <tissue evidence="14">Leaf</tissue>
    </source>
</reference>
<dbReference type="FunFam" id="2.60.120.330:FF:000008">
    <property type="entry name" value="Jasmonate-regulated gene 21"/>
    <property type="match status" value="1"/>
</dbReference>
<keyword evidence="6" id="KW-0611">Plant defense</keyword>
<dbReference type="GO" id="GO:0120091">
    <property type="term" value="F:jasmonic acid hydrolase"/>
    <property type="evidence" value="ECO:0007669"/>
    <property type="project" value="UniProtKB-ARBA"/>
</dbReference>
<dbReference type="InterPro" id="IPR027443">
    <property type="entry name" value="IPNS-like_sf"/>
</dbReference>
<dbReference type="GO" id="GO:0016705">
    <property type="term" value="F:oxidoreductase activity, acting on paired donors, with incorporation or reduction of molecular oxygen"/>
    <property type="evidence" value="ECO:0007669"/>
    <property type="project" value="UniProtKB-ARBA"/>
</dbReference>
<protein>
    <recommendedName>
        <fullName evidence="12">Fe2OG dioxygenase domain-containing protein</fullName>
    </recommendedName>
</protein>
<feature type="domain" description="Fe2OG dioxygenase" evidence="12">
    <location>
        <begin position="210"/>
        <end position="310"/>
    </location>
</feature>
<dbReference type="PRINTS" id="PR00682">
    <property type="entry name" value="IPNSYNTHASE"/>
</dbReference>
<dbReference type="Gramene" id="KZM95458">
    <property type="protein sequence ID" value="KZM95458"/>
    <property type="gene ID" value="DCAR_018700"/>
</dbReference>
<dbReference type="PROSITE" id="PS51471">
    <property type="entry name" value="FE2OG_OXY"/>
    <property type="match status" value="1"/>
</dbReference>
<comment type="catalytic activity">
    <reaction evidence="10">
        <text>jasmonate + 2-oxoglutarate + O2 = (1R,2R)-12-hydroxyjasmonate + succinate + CO2</text>
        <dbReference type="Rhea" id="RHEA:67144"/>
        <dbReference type="ChEBI" id="CHEBI:15379"/>
        <dbReference type="ChEBI" id="CHEBI:16526"/>
        <dbReference type="ChEBI" id="CHEBI:16810"/>
        <dbReference type="ChEBI" id="CHEBI:30031"/>
        <dbReference type="ChEBI" id="CHEBI:58431"/>
        <dbReference type="ChEBI" id="CHEBI:132022"/>
    </reaction>
    <physiologicalReaction direction="left-to-right" evidence="10">
        <dbReference type="Rhea" id="RHEA:67145"/>
    </physiologicalReaction>
</comment>
<keyword evidence="9 11" id="KW-0408">Iron</keyword>
<keyword evidence="8 11" id="KW-0560">Oxidoreductase</keyword>
<comment type="cofactor">
    <cofactor evidence="2">
        <name>L-ascorbate</name>
        <dbReference type="ChEBI" id="CHEBI:38290"/>
    </cofactor>
</comment>
<evidence type="ECO:0000256" key="10">
    <source>
        <dbReference type="ARBA" id="ARBA00052139"/>
    </source>
</evidence>
<evidence type="ECO:0000256" key="3">
    <source>
        <dbReference type="ARBA" id="ARBA00008056"/>
    </source>
</evidence>
<evidence type="ECO:0000313" key="15">
    <source>
        <dbReference type="Proteomes" id="UP000077755"/>
    </source>
</evidence>
<comment type="similarity">
    <text evidence="3 11">Belongs to the iron/ascorbate-dependent oxidoreductase family.</text>
</comment>
<evidence type="ECO:0000256" key="11">
    <source>
        <dbReference type="RuleBase" id="RU003682"/>
    </source>
</evidence>
<keyword evidence="15" id="KW-1185">Reference proteome</keyword>
<evidence type="ECO:0000256" key="6">
    <source>
        <dbReference type="ARBA" id="ARBA00022821"/>
    </source>
</evidence>
<evidence type="ECO:0000256" key="9">
    <source>
        <dbReference type="ARBA" id="ARBA00023004"/>
    </source>
</evidence>
<organism evidence="13">
    <name type="scientific">Daucus carota subsp. sativus</name>
    <name type="common">Carrot</name>
    <dbReference type="NCBI Taxonomy" id="79200"/>
    <lineage>
        <taxon>Eukaryota</taxon>
        <taxon>Viridiplantae</taxon>
        <taxon>Streptophyta</taxon>
        <taxon>Embryophyta</taxon>
        <taxon>Tracheophyta</taxon>
        <taxon>Spermatophyta</taxon>
        <taxon>Magnoliopsida</taxon>
        <taxon>eudicotyledons</taxon>
        <taxon>Gunneridae</taxon>
        <taxon>Pentapetalae</taxon>
        <taxon>asterids</taxon>
        <taxon>campanulids</taxon>
        <taxon>Apiales</taxon>
        <taxon>Apiaceae</taxon>
        <taxon>Apioideae</taxon>
        <taxon>Scandiceae</taxon>
        <taxon>Daucinae</taxon>
        <taxon>Daucus</taxon>
        <taxon>Daucus sect. Daucus</taxon>
    </lineage>
</organism>
<reference evidence="13" key="1">
    <citation type="journal article" date="2016" name="Nat. Genet.">
        <title>A high-quality carrot genome assembly provides new insights into carotenoid accumulation and asterid genome evolution.</title>
        <authorList>
            <person name="Iorizzo M."/>
            <person name="Ellison S."/>
            <person name="Senalik D."/>
            <person name="Zeng P."/>
            <person name="Satapoomin P."/>
            <person name="Huang J."/>
            <person name="Bowman M."/>
            <person name="Iovene M."/>
            <person name="Sanseverino W."/>
            <person name="Cavagnaro P."/>
            <person name="Yildiz M."/>
            <person name="Macko-Podgorni A."/>
            <person name="Moranska E."/>
            <person name="Grzebelus E."/>
            <person name="Grzebelus D."/>
            <person name="Ashrafi H."/>
            <person name="Zheng Z."/>
            <person name="Cheng S."/>
            <person name="Spooner D."/>
            <person name="Van Deynze A."/>
            <person name="Simon P."/>
        </authorList>
    </citation>
    <scope>NUCLEOTIDE SEQUENCE [LARGE SCALE GENOMIC DNA]</scope>
    <source>
        <tissue evidence="13">Leaf</tissue>
    </source>
</reference>
<dbReference type="GO" id="GO:0051213">
    <property type="term" value="F:dioxygenase activity"/>
    <property type="evidence" value="ECO:0007669"/>
    <property type="project" value="UniProtKB-KW"/>
</dbReference>
<evidence type="ECO:0000259" key="12">
    <source>
        <dbReference type="PROSITE" id="PS51471"/>
    </source>
</evidence>
<dbReference type="KEGG" id="dcr:108221934"/>
<dbReference type="GO" id="GO:1900366">
    <property type="term" value="P:negative regulation of defense response to insect"/>
    <property type="evidence" value="ECO:0007669"/>
    <property type="project" value="UniProtKB-ARBA"/>
</dbReference>
<evidence type="ECO:0000256" key="1">
    <source>
        <dbReference type="ARBA" id="ARBA00001954"/>
    </source>
</evidence>
<comment type="cofactor">
    <cofactor evidence="1">
        <name>Fe(2+)</name>
        <dbReference type="ChEBI" id="CHEBI:29033"/>
    </cofactor>
</comment>
<keyword evidence="4 11" id="KW-0479">Metal-binding</keyword>
<evidence type="ECO:0000256" key="7">
    <source>
        <dbReference type="ARBA" id="ARBA00022964"/>
    </source>
</evidence>
<dbReference type="EMBL" id="LNRQ01000005">
    <property type="protein sequence ID" value="KZM95458.1"/>
    <property type="molecule type" value="Genomic_DNA"/>
</dbReference>
<evidence type="ECO:0000313" key="14">
    <source>
        <dbReference type="EMBL" id="WOH02012.1"/>
    </source>
</evidence>
<proteinExistence type="inferred from homology"/>
<accession>A0A164Z7D2</accession>
<dbReference type="GO" id="GO:1900150">
    <property type="term" value="P:regulation of defense response to fungus"/>
    <property type="evidence" value="ECO:0007669"/>
    <property type="project" value="UniProtKB-ARBA"/>
</dbReference>
<gene>
    <name evidence="13" type="ORF">DCAR_018700</name>
    <name evidence="14" type="ORF">DCAR_0521399</name>
</gene>
<dbReference type="Gene3D" id="2.60.120.330">
    <property type="entry name" value="B-lactam Antibiotic, Isopenicillin N Synthase, Chain"/>
    <property type="match status" value="1"/>
</dbReference>
<evidence type="ECO:0000256" key="8">
    <source>
        <dbReference type="ARBA" id="ARBA00023002"/>
    </source>
</evidence>
<evidence type="ECO:0000256" key="5">
    <source>
        <dbReference type="ARBA" id="ARBA00022819"/>
    </source>
</evidence>
<dbReference type="PANTHER" id="PTHR47991">
    <property type="entry name" value="OXOGLUTARATE/IRON-DEPENDENT DIOXYGENASE"/>
    <property type="match status" value="1"/>
</dbReference>
<dbReference type="Proteomes" id="UP000077755">
    <property type="component" value="Chromosome 5"/>
</dbReference>
<dbReference type="Pfam" id="PF03171">
    <property type="entry name" value="2OG-FeII_Oxy"/>
    <property type="match status" value="1"/>
</dbReference>
<dbReference type="InterPro" id="IPR005123">
    <property type="entry name" value="Oxoglu/Fe-dep_dioxygenase_dom"/>
</dbReference>
<keyword evidence="5" id="KW-1184">Jasmonic acid signaling pathway</keyword>
<evidence type="ECO:0000313" key="13">
    <source>
        <dbReference type="EMBL" id="KZM95458.1"/>
    </source>
</evidence>
<dbReference type="EMBL" id="CP093347">
    <property type="protein sequence ID" value="WOH02012.1"/>
    <property type="molecule type" value="Genomic_DNA"/>
</dbReference>
<name>A0A164Z7D2_DAUCS</name>
<dbReference type="GO" id="GO:0046872">
    <property type="term" value="F:metal ion binding"/>
    <property type="evidence" value="ECO:0007669"/>
    <property type="project" value="UniProtKB-KW"/>
</dbReference>
<dbReference type="GO" id="GO:0006952">
    <property type="term" value="P:defense response"/>
    <property type="evidence" value="ECO:0007669"/>
    <property type="project" value="UniProtKB-KW"/>
</dbReference>
<evidence type="ECO:0000256" key="4">
    <source>
        <dbReference type="ARBA" id="ARBA00022723"/>
    </source>
</evidence>
<dbReference type="Pfam" id="PF14226">
    <property type="entry name" value="DIOX_N"/>
    <property type="match status" value="1"/>
</dbReference>
<evidence type="ECO:0000256" key="2">
    <source>
        <dbReference type="ARBA" id="ARBA00001961"/>
    </source>
</evidence>
<dbReference type="InterPro" id="IPR026992">
    <property type="entry name" value="DIOX_N"/>
</dbReference>
<dbReference type="InterPro" id="IPR044861">
    <property type="entry name" value="IPNS-like_FE2OG_OXY"/>
</dbReference>
<dbReference type="OMA" id="NQAKWPA"/>